<evidence type="ECO:0000313" key="5">
    <source>
        <dbReference type="Proteomes" id="UP000015101"/>
    </source>
</evidence>
<protein>
    <submittedName>
        <fullName evidence="3 4">Uncharacterized protein</fullName>
    </submittedName>
</protein>
<feature type="compositionally biased region" description="Polar residues" evidence="1">
    <location>
        <begin position="122"/>
        <end position="131"/>
    </location>
</feature>
<dbReference type="AlphaFoldDB" id="T1FUA1"/>
<accession>T1FUA1</accession>
<proteinExistence type="predicted"/>
<reference evidence="5" key="1">
    <citation type="submission" date="2012-12" db="EMBL/GenBank/DDBJ databases">
        <authorList>
            <person name="Hellsten U."/>
            <person name="Grimwood J."/>
            <person name="Chapman J.A."/>
            <person name="Shapiro H."/>
            <person name="Aerts A."/>
            <person name="Otillar R.P."/>
            <person name="Terry A.Y."/>
            <person name="Boore J.L."/>
            <person name="Simakov O."/>
            <person name="Marletaz F."/>
            <person name="Cho S.-J."/>
            <person name="Edsinger-Gonzales E."/>
            <person name="Havlak P."/>
            <person name="Kuo D.-H."/>
            <person name="Larsson T."/>
            <person name="Lv J."/>
            <person name="Arendt D."/>
            <person name="Savage R."/>
            <person name="Osoegawa K."/>
            <person name="de Jong P."/>
            <person name="Lindberg D.R."/>
            <person name="Seaver E.C."/>
            <person name="Weisblat D.A."/>
            <person name="Putnam N.H."/>
            <person name="Grigoriev I.V."/>
            <person name="Rokhsar D.S."/>
        </authorList>
    </citation>
    <scope>NUCLEOTIDE SEQUENCE</scope>
</reference>
<keyword evidence="2" id="KW-0812">Transmembrane</keyword>
<keyword evidence="2" id="KW-0472">Membrane</keyword>
<dbReference type="RefSeq" id="XP_009022126.1">
    <property type="nucleotide sequence ID" value="XM_009023878.1"/>
</dbReference>
<dbReference type="EMBL" id="KB097070">
    <property type="protein sequence ID" value="ESN99768.1"/>
    <property type="molecule type" value="Genomic_DNA"/>
</dbReference>
<gene>
    <name evidence="4" type="primary">20212397</name>
    <name evidence="3" type="ORF">HELRODRAFT_192781</name>
</gene>
<dbReference type="EMBL" id="AMQM01005710">
    <property type="status" value="NOT_ANNOTATED_CDS"/>
    <property type="molecule type" value="Genomic_DNA"/>
</dbReference>
<reference evidence="4" key="3">
    <citation type="submission" date="2015-06" db="UniProtKB">
        <authorList>
            <consortium name="EnsemblMetazoa"/>
        </authorList>
    </citation>
    <scope>IDENTIFICATION</scope>
</reference>
<dbReference type="CTD" id="20212397"/>
<dbReference type="KEGG" id="hro:HELRODRAFT_192781"/>
<dbReference type="HOGENOM" id="CLU_1016639_0_0_1"/>
<feature type="region of interest" description="Disordered" evidence="1">
    <location>
        <begin position="122"/>
        <end position="199"/>
    </location>
</feature>
<feature type="transmembrane region" description="Helical" evidence="2">
    <location>
        <begin position="230"/>
        <end position="252"/>
    </location>
</feature>
<evidence type="ECO:0000256" key="2">
    <source>
        <dbReference type="SAM" id="Phobius"/>
    </source>
</evidence>
<dbReference type="GeneID" id="20212397"/>
<organism evidence="4 5">
    <name type="scientific">Helobdella robusta</name>
    <name type="common">Californian leech</name>
    <dbReference type="NCBI Taxonomy" id="6412"/>
    <lineage>
        <taxon>Eukaryota</taxon>
        <taxon>Metazoa</taxon>
        <taxon>Spiralia</taxon>
        <taxon>Lophotrochozoa</taxon>
        <taxon>Annelida</taxon>
        <taxon>Clitellata</taxon>
        <taxon>Hirudinea</taxon>
        <taxon>Rhynchobdellida</taxon>
        <taxon>Glossiphoniidae</taxon>
        <taxon>Helobdella</taxon>
    </lineage>
</organism>
<dbReference type="InParanoid" id="T1FUA1"/>
<name>T1FUA1_HELRO</name>
<dbReference type="EnsemblMetazoa" id="HelroT192781">
    <property type="protein sequence ID" value="HelroP192781"/>
    <property type="gene ID" value="HelroG192781"/>
</dbReference>
<dbReference type="Proteomes" id="UP000015101">
    <property type="component" value="Unassembled WGS sequence"/>
</dbReference>
<evidence type="ECO:0000256" key="1">
    <source>
        <dbReference type="SAM" id="MobiDB-lite"/>
    </source>
</evidence>
<evidence type="ECO:0000313" key="4">
    <source>
        <dbReference type="EnsemblMetazoa" id="HelroP192781"/>
    </source>
</evidence>
<sequence length="274" mass="30463">MGDKKDFSPSSSTTDDNMCAVATAATTFTTTSGATIKVNGIRDDNDQCDKDDEHYEEVEVLEEQKLKCKIDDADISWVPSKKQTDRKRVDSSHVKTPLPIISKLSTTANKMKPETLVEPDTTTSIELTVSTEPGIPSEPRGLVEQRASVAQQASIEPKAPVEPKSPTDPRHPIEPGTPLEPTPPTSPIDASSEKKRLNDDCLSTVEEEEYGDEDIRSYCCRCWKEITNCFLLFFGILVFTFSVIFYVIVLHLSERDYDPKHPPACAQPTLQRTI</sequence>
<keyword evidence="2" id="KW-1133">Transmembrane helix</keyword>
<reference evidence="3 5" key="2">
    <citation type="journal article" date="2013" name="Nature">
        <title>Insights into bilaterian evolution from three spiralian genomes.</title>
        <authorList>
            <person name="Simakov O."/>
            <person name="Marletaz F."/>
            <person name="Cho S.J."/>
            <person name="Edsinger-Gonzales E."/>
            <person name="Havlak P."/>
            <person name="Hellsten U."/>
            <person name="Kuo D.H."/>
            <person name="Larsson T."/>
            <person name="Lv J."/>
            <person name="Arendt D."/>
            <person name="Savage R."/>
            <person name="Osoegawa K."/>
            <person name="de Jong P."/>
            <person name="Grimwood J."/>
            <person name="Chapman J.A."/>
            <person name="Shapiro H."/>
            <person name="Aerts A."/>
            <person name="Otillar R.P."/>
            <person name="Terry A.Y."/>
            <person name="Boore J.L."/>
            <person name="Grigoriev I.V."/>
            <person name="Lindberg D.R."/>
            <person name="Seaver E.C."/>
            <person name="Weisblat D.A."/>
            <person name="Putnam N.H."/>
            <person name="Rokhsar D.S."/>
        </authorList>
    </citation>
    <scope>NUCLEOTIDE SEQUENCE</scope>
</reference>
<keyword evidence="5" id="KW-1185">Reference proteome</keyword>
<feature type="compositionally biased region" description="Basic and acidic residues" evidence="1">
    <location>
        <begin position="159"/>
        <end position="173"/>
    </location>
</feature>
<evidence type="ECO:0000313" key="3">
    <source>
        <dbReference type="EMBL" id="ESN99768.1"/>
    </source>
</evidence>